<dbReference type="Pfam" id="PF00583">
    <property type="entry name" value="Acetyltransf_1"/>
    <property type="match status" value="1"/>
</dbReference>
<dbReference type="GO" id="GO:0016747">
    <property type="term" value="F:acyltransferase activity, transferring groups other than amino-acyl groups"/>
    <property type="evidence" value="ECO:0007669"/>
    <property type="project" value="InterPro"/>
</dbReference>
<dbReference type="AlphaFoldDB" id="A0A943I7C6"/>
<evidence type="ECO:0000313" key="5">
    <source>
        <dbReference type="Proteomes" id="UP000751224"/>
    </source>
</evidence>
<dbReference type="CDD" id="cd04301">
    <property type="entry name" value="NAT_SF"/>
    <property type="match status" value="1"/>
</dbReference>
<gene>
    <name evidence="4" type="ORF">KHX14_10795</name>
</gene>
<dbReference type="InterPro" id="IPR000182">
    <property type="entry name" value="GNAT_dom"/>
</dbReference>
<dbReference type="PANTHER" id="PTHR42919">
    <property type="entry name" value="N-ALPHA-ACETYLTRANSFERASE"/>
    <property type="match status" value="1"/>
</dbReference>
<evidence type="ECO:0000259" key="3">
    <source>
        <dbReference type="PROSITE" id="PS51186"/>
    </source>
</evidence>
<dbReference type="InterPro" id="IPR016181">
    <property type="entry name" value="Acyl_CoA_acyltransferase"/>
</dbReference>
<feature type="domain" description="N-acetyltransferase" evidence="3">
    <location>
        <begin position="1"/>
        <end position="144"/>
    </location>
</feature>
<dbReference type="PIRSF" id="PIRSF037663">
    <property type="entry name" value="Acetyltransf_GNAT_prd"/>
    <property type="match status" value="1"/>
</dbReference>
<sequence>MNNLTFDKLYNFLEEVDEDFPIPLSHKTNLHELSKKIIDKADIFVEYNEDNEISSLVIGYITNSQDRKAYISVVATKKAYRYKHLARKLLNEFINKCNHKKMKSIFLYTHKSNVKAIKMYKSIGFEITEQSKRQEDYLLELRLEDK</sequence>
<organism evidence="4 5">
    <name type="scientific">Thomasclavelia spiroformis</name>
    <dbReference type="NCBI Taxonomy" id="29348"/>
    <lineage>
        <taxon>Bacteria</taxon>
        <taxon>Bacillati</taxon>
        <taxon>Bacillota</taxon>
        <taxon>Erysipelotrichia</taxon>
        <taxon>Erysipelotrichales</taxon>
        <taxon>Coprobacillaceae</taxon>
        <taxon>Thomasclavelia</taxon>
    </lineage>
</organism>
<comment type="caution">
    <text evidence="4">The sequence shown here is derived from an EMBL/GenBank/DDBJ whole genome shotgun (WGS) entry which is preliminary data.</text>
</comment>
<accession>A0A943I7C6</accession>
<dbReference type="PANTHER" id="PTHR42919:SF8">
    <property type="entry name" value="N-ALPHA-ACETYLTRANSFERASE 50"/>
    <property type="match status" value="1"/>
</dbReference>
<dbReference type="SUPFAM" id="SSF55729">
    <property type="entry name" value="Acyl-CoA N-acyltransferases (Nat)"/>
    <property type="match status" value="1"/>
</dbReference>
<evidence type="ECO:0000256" key="2">
    <source>
        <dbReference type="ARBA" id="ARBA00023315"/>
    </source>
</evidence>
<dbReference type="InterPro" id="IPR017255">
    <property type="entry name" value="AcTrfase_GNAT_prd"/>
</dbReference>
<dbReference type="RefSeq" id="WP_227141117.1">
    <property type="nucleotide sequence ID" value="NZ_JAGZCC010000121.1"/>
</dbReference>
<dbReference type="PROSITE" id="PS51186">
    <property type="entry name" value="GNAT"/>
    <property type="match status" value="1"/>
</dbReference>
<reference evidence="4" key="1">
    <citation type="submission" date="2021-02" db="EMBL/GenBank/DDBJ databases">
        <title>Infant gut strain persistence is associated with maternal origin, phylogeny, and functional potential including surface adhesion and iron acquisition.</title>
        <authorList>
            <person name="Lou Y.C."/>
        </authorList>
    </citation>
    <scope>NUCLEOTIDE SEQUENCE</scope>
    <source>
        <strain evidence="4">L3_108_000G1_dasL3_108_000G1_metabat.metabat.11</strain>
    </source>
</reference>
<keyword evidence="1" id="KW-0808">Transferase</keyword>
<proteinExistence type="predicted"/>
<dbReference type="Gene3D" id="3.40.630.30">
    <property type="match status" value="1"/>
</dbReference>
<keyword evidence="2" id="KW-0012">Acyltransferase</keyword>
<protein>
    <submittedName>
        <fullName evidence="4">GNAT family N-acetyltransferase</fullName>
    </submittedName>
</protein>
<evidence type="ECO:0000313" key="4">
    <source>
        <dbReference type="EMBL" id="MBS5589269.1"/>
    </source>
</evidence>
<evidence type="ECO:0000256" key="1">
    <source>
        <dbReference type="ARBA" id="ARBA00022679"/>
    </source>
</evidence>
<name>A0A943I7C6_9FIRM</name>
<dbReference type="Proteomes" id="UP000751224">
    <property type="component" value="Unassembled WGS sequence"/>
</dbReference>
<dbReference type="EMBL" id="JAGZCC010000121">
    <property type="protein sequence ID" value="MBS5589269.1"/>
    <property type="molecule type" value="Genomic_DNA"/>
</dbReference>
<dbReference type="InterPro" id="IPR051556">
    <property type="entry name" value="N-term/lysine_N-AcTrnsfr"/>
</dbReference>